<dbReference type="FunFam" id="3.40.50.300:FF:001802">
    <property type="entry name" value="Uridine-cytidine kinase 1"/>
    <property type="match status" value="1"/>
</dbReference>
<dbReference type="UniPathway" id="UPA00574">
    <property type="reaction ID" value="UER00637"/>
</dbReference>
<reference evidence="11 12" key="1">
    <citation type="submission" date="2019-01" db="EMBL/GenBank/DDBJ databases">
        <title>A draft genome assembly of the solar-powered sea slug Elysia chlorotica.</title>
        <authorList>
            <person name="Cai H."/>
            <person name="Li Q."/>
            <person name="Fang X."/>
            <person name="Li J."/>
            <person name="Curtis N.E."/>
            <person name="Altenburger A."/>
            <person name="Shibata T."/>
            <person name="Feng M."/>
            <person name="Maeda T."/>
            <person name="Schwartz J.A."/>
            <person name="Shigenobu S."/>
            <person name="Lundholm N."/>
            <person name="Nishiyama T."/>
            <person name="Yang H."/>
            <person name="Hasebe M."/>
            <person name="Li S."/>
            <person name="Pierce S.K."/>
            <person name="Wang J."/>
        </authorList>
    </citation>
    <scope>NUCLEOTIDE SEQUENCE [LARGE SCALE GENOMIC DNA]</scope>
    <source>
        <strain evidence="11">EC2010</strain>
        <tissue evidence="11">Whole organism of an adult</tissue>
    </source>
</reference>
<dbReference type="STRING" id="188477.A0A3S1HVT4"/>
<evidence type="ECO:0000256" key="1">
    <source>
        <dbReference type="ARBA" id="ARBA00004690"/>
    </source>
</evidence>
<dbReference type="InterPro" id="IPR000764">
    <property type="entry name" value="Uridine_kinase-like"/>
</dbReference>
<keyword evidence="7" id="KW-0067">ATP-binding</keyword>
<dbReference type="InterPro" id="IPR027417">
    <property type="entry name" value="P-loop_NTPase"/>
</dbReference>
<evidence type="ECO:0000256" key="6">
    <source>
        <dbReference type="ARBA" id="ARBA00022777"/>
    </source>
</evidence>
<dbReference type="OrthoDB" id="10257085at2759"/>
<dbReference type="PANTHER" id="PTHR10285">
    <property type="entry name" value="URIDINE KINASE"/>
    <property type="match status" value="1"/>
</dbReference>
<evidence type="ECO:0000256" key="9">
    <source>
        <dbReference type="ARBA" id="ARBA00048909"/>
    </source>
</evidence>
<feature type="non-terminal residue" evidence="11">
    <location>
        <position position="229"/>
    </location>
</feature>
<dbReference type="AlphaFoldDB" id="A0A3S1HVT4"/>
<feature type="domain" description="Phosphoribulokinase/uridine kinase" evidence="10">
    <location>
        <begin position="23"/>
        <end position="199"/>
    </location>
</feature>
<accession>A0A3S1HVT4</accession>
<keyword evidence="6" id="KW-0418">Kinase</keyword>
<evidence type="ECO:0000256" key="2">
    <source>
        <dbReference type="ARBA" id="ARBA00005408"/>
    </source>
</evidence>
<comment type="similarity">
    <text evidence="2">Belongs to the uridine kinase family.</text>
</comment>
<dbReference type="SUPFAM" id="SSF52540">
    <property type="entry name" value="P-loop containing nucleoside triphosphate hydrolases"/>
    <property type="match status" value="1"/>
</dbReference>
<dbReference type="GO" id="GO:0004849">
    <property type="term" value="F:uridine kinase activity"/>
    <property type="evidence" value="ECO:0007669"/>
    <property type="project" value="UniProtKB-EC"/>
</dbReference>
<evidence type="ECO:0000256" key="8">
    <source>
        <dbReference type="ARBA" id="ARBA00047436"/>
    </source>
</evidence>
<evidence type="ECO:0000313" key="12">
    <source>
        <dbReference type="Proteomes" id="UP000271974"/>
    </source>
</evidence>
<evidence type="ECO:0000256" key="5">
    <source>
        <dbReference type="ARBA" id="ARBA00022741"/>
    </source>
</evidence>
<sequence length="229" mass="26090">MASPAWVGLPKVSALDKVPRPFLIGVAGGTASGKSTVCSKIMEQLGHNFPLQNNSMVTIISQDSFYRDLTNEEHKRALKGLYNFDHPDAFDAELMLKTLQDLVAGKRVELPAYDYVLHKRLRDFRSPTSCTIINCSDVVLFEGILVFYFPEIRDLFNMRLFVDTDPDIRLSRRVLRDIEERGRELDQILSQYVQLVKPALPVSLFLSIFYWLSLSFDSFTFSLSLSLSL</sequence>
<dbReference type="PRINTS" id="PR00988">
    <property type="entry name" value="URIDINKINASE"/>
</dbReference>
<dbReference type="GO" id="GO:0044206">
    <property type="term" value="P:UMP salvage"/>
    <property type="evidence" value="ECO:0007669"/>
    <property type="project" value="UniProtKB-UniPathway"/>
</dbReference>
<dbReference type="CDD" id="cd02023">
    <property type="entry name" value="UMPK"/>
    <property type="match status" value="1"/>
</dbReference>
<comment type="pathway">
    <text evidence="1">Pyrimidine metabolism; UMP biosynthesis via salvage pathway; UMP from uridine: step 1/1.</text>
</comment>
<comment type="caution">
    <text evidence="11">The sequence shown here is derived from an EMBL/GenBank/DDBJ whole genome shotgun (WGS) entry which is preliminary data.</text>
</comment>
<comment type="catalytic activity">
    <reaction evidence="9">
        <text>uridine + ATP = UMP + ADP + H(+)</text>
        <dbReference type="Rhea" id="RHEA:16825"/>
        <dbReference type="ChEBI" id="CHEBI:15378"/>
        <dbReference type="ChEBI" id="CHEBI:16704"/>
        <dbReference type="ChEBI" id="CHEBI:30616"/>
        <dbReference type="ChEBI" id="CHEBI:57865"/>
        <dbReference type="ChEBI" id="CHEBI:456216"/>
        <dbReference type="EC" id="2.7.1.48"/>
    </reaction>
</comment>
<dbReference type="EC" id="2.7.1.48" evidence="3"/>
<proteinExistence type="inferred from homology"/>
<protein>
    <recommendedName>
        <fullName evidence="3">uridine/cytidine kinase</fullName>
        <ecNumber evidence="3">2.7.1.48</ecNumber>
    </recommendedName>
</protein>
<keyword evidence="4" id="KW-0808">Transferase</keyword>
<evidence type="ECO:0000256" key="7">
    <source>
        <dbReference type="ARBA" id="ARBA00022840"/>
    </source>
</evidence>
<gene>
    <name evidence="11" type="ORF">EGW08_005161</name>
</gene>
<evidence type="ECO:0000259" key="10">
    <source>
        <dbReference type="Pfam" id="PF00485"/>
    </source>
</evidence>
<dbReference type="Proteomes" id="UP000271974">
    <property type="component" value="Unassembled WGS sequence"/>
</dbReference>
<keyword evidence="12" id="KW-1185">Reference proteome</keyword>
<evidence type="ECO:0000256" key="3">
    <source>
        <dbReference type="ARBA" id="ARBA00012137"/>
    </source>
</evidence>
<organism evidence="11 12">
    <name type="scientific">Elysia chlorotica</name>
    <name type="common">Eastern emerald elysia</name>
    <name type="synonym">Sea slug</name>
    <dbReference type="NCBI Taxonomy" id="188477"/>
    <lineage>
        <taxon>Eukaryota</taxon>
        <taxon>Metazoa</taxon>
        <taxon>Spiralia</taxon>
        <taxon>Lophotrochozoa</taxon>
        <taxon>Mollusca</taxon>
        <taxon>Gastropoda</taxon>
        <taxon>Heterobranchia</taxon>
        <taxon>Euthyneura</taxon>
        <taxon>Panpulmonata</taxon>
        <taxon>Sacoglossa</taxon>
        <taxon>Placobranchoidea</taxon>
        <taxon>Plakobranchidae</taxon>
        <taxon>Elysia</taxon>
    </lineage>
</organism>
<dbReference type="EMBL" id="RQTK01000120">
    <property type="protein sequence ID" value="RUS87085.1"/>
    <property type="molecule type" value="Genomic_DNA"/>
</dbReference>
<dbReference type="Gene3D" id="3.40.50.300">
    <property type="entry name" value="P-loop containing nucleotide triphosphate hydrolases"/>
    <property type="match status" value="1"/>
</dbReference>
<dbReference type="InterPro" id="IPR006083">
    <property type="entry name" value="PRK/URK"/>
</dbReference>
<evidence type="ECO:0000256" key="4">
    <source>
        <dbReference type="ARBA" id="ARBA00022679"/>
    </source>
</evidence>
<dbReference type="UniPathway" id="UPA00579">
    <property type="reaction ID" value="UER00640"/>
</dbReference>
<dbReference type="Pfam" id="PF00485">
    <property type="entry name" value="PRK"/>
    <property type="match status" value="1"/>
</dbReference>
<comment type="catalytic activity">
    <reaction evidence="8">
        <text>cytidine + ATP = CMP + ADP + H(+)</text>
        <dbReference type="Rhea" id="RHEA:24674"/>
        <dbReference type="ChEBI" id="CHEBI:15378"/>
        <dbReference type="ChEBI" id="CHEBI:17562"/>
        <dbReference type="ChEBI" id="CHEBI:30616"/>
        <dbReference type="ChEBI" id="CHEBI:60377"/>
        <dbReference type="ChEBI" id="CHEBI:456216"/>
        <dbReference type="EC" id="2.7.1.48"/>
    </reaction>
</comment>
<keyword evidence="5" id="KW-0547">Nucleotide-binding</keyword>
<dbReference type="GO" id="GO:0005524">
    <property type="term" value="F:ATP binding"/>
    <property type="evidence" value="ECO:0007669"/>
    <property type="project" value="UniProtKB-KW"/>
</dbReference>
<dbReference type="GO" id="GO:0044211">
    <property type="term" value="P:CTP salvage"/>
    <property type="evidence" value="ECO:0007669"/>
    <property type="project" value="UniProtKB-UniPathway"/>
</dbReference>
<name>A0A3S1HVT4_ELYCH</name>
<dbReference type="SMR" id="A0A3S1HVT4"/>
<evidence type="ECO:0000313" key="11">
    <source>
        <dbReference type="EMBL" id="RUS87085.1"/>
    </source>
</evidence>